<dbReference type="OrthoDB" id="432528at2759"/>
<keyword evidence="2" id="KW-0677">Repeat</keyword>
<proteinExistence type="predicted"/>
<dbReference type="Proteomes" id="UP000444721">
    <property type="component" value="Unassembled WGS sequence"/>
</dbReference>
<keyword evidence="1" id="KW-0880">Kelch repeat</keyword>
<name>A0A6A5CET2_NAEFO</name>
<dbReference type="Pfam" id="PF24681">
    <property type="entry name" value="Kelch_KLHDC2_KLHL20_DRC7"/>
    <property type="match status" value="1"/>
</dbReference>
<evidence type="ECO:0000313" key="4">
    <source>
        <dbReference type="Proteomes" id="UP000444721"/>
    </source>
</evidence>
<evidence type="ECO:0000256" key="1">
    <source>
        <dbReference type="ARBA" id="ARBA00022441"/>
    </source>
</evidence>
<dbReference type="VEuPathDB" id="AmoebaDB:NfTy_006150"/>
<evidence type="ECO:0000313" key="3">
    <source>
        <dbReference type="EMBL" id="KAF0983829.1"/>
    </source>
</evidence>
<dbReference type="InterPro" id="IPR015915">
    <property type="entry name" value="Kelch-typ_b-propeller"/>
</dbReference>
<dbReference type="RefSeq" id="XP_044568542.1">
    <property type="nucleotide sequence ID" value="XM_044711522.1"/>
</dbReference>
<dbReference type="PANTHER" id="PTHR46093:SF18">
    <property type="entry name" value="FIBRONECTIN TYPE-III DOMAIN-CONTAINING PROTEIN"/>
    <property type="match status" value="1"/>
</dbReference>
<gene>
    <name evidence="3" type="ORF">FDP41_007744</name>
</gene>
<accession>A0A6A5CET2</accession>
<evidence type="ECO:0000256" key="2">
    <source>
        <dbReference type="ARBA" id="ARBA00022737"/>
    </source>
</evidence>
<dbReference type="SUPFAM" id="SSF117281">
    <property type="entry name" value="Kelch motif"/>
    <property type="match status" value="1"/>
</dbReference>
<comment type="caution">
    <text evidence="3">The sequence shown here is derived from an EMBL/GenBank/DDBJ whole genome shotgun (WGS) entry which is preliminary data.</text>
</comment>
<sequence length="520" mass="58694">MQSHSVSLLIDINNDESPSERSQSIEELFLKPHDQASMMIPIEYQISSFAKVRGLGLYGIPWHPTGNASAVFISAPQKTRKTSPLQFANVRYEVEEDVDRFYLFNGFERWYEHAMEDVDFVEFVRLHSPRAILDHPSTIESPKLPRSEDDEEPFFPAIDMDTVVLDDLNLTTVMKQAREKYQLQATQPNASVFKPRDFRSTTISKDRPSCRIYHSTAFDSQNNCVYIYGGFIRGRIMSNDVLKMTFKNGSADQNNSGGSINDECVSEILTSKFKLIGKTEANDAPGEVPFREGHTAIIRRGKMYVLGGNAGRSGTFEREMLVFDFKTFTIEPVTVKGESFSHRAYHSATYLEKYDIMMVCGGKLRPGQGAPLSSQCFIFHFATNTWELLDPTIFRMPTLSGHQLLTISNSVIAVVGGSQIAYGNGSDMSKFIYLYDAESREFCSFDLSYYGFKGRYSMPAAYSEKCKLIAIGGGYTNDCDESLSIIYLETTRSASKHFHHRLLRPKYYDISIVTCEGASN</sequence>
<organism evidence="3 4">
    <name type="scientific">Naegleria fowleri</name>
    <name type="common">Brain eating amoeba</name>
    <dbReference type="NCBI Taxonomy" id="5763"/>
    <lineage>
        <taxon>Eukaryota</taxon>
        <taxon>Discoba</taxon>
        <taxon>Heterolobosea</taxon>
        <taxon>Tetramitia</taxon>
        <taxon>Eutetramitia</taxon>
        <taxon>Vahlkampfiidae</taxon>
        <taxon>Naegleria</taxon>
    </lineage>
</organism>
<dbReference type="EMBL" id="VFQX01000004">
    <property type="protein sequence ID" value="KAF0983829.1"/>
    <property type="molecule type" value="Genomic_DNA"/>
</dbReference>
<dbReference type="GeneID" id="68114962"/>
<keyword evidence="4" id="KW-1185">Reference proteome</keyword>
<dbReference type="PANTHER" id="PTHR46093">
    <property type="entry name" value="ACYL-COA-BINDING DOMAIN-CONTAINING PROTEIN 5"/>
    <property type="match status" value="1"/>
</dbReference>
<dbReference type="VEuPathDB" id="AmoebaDB:FDP41_007744"/>
<dbReference type="AlphaFoldDB" id="A0A6A5CET2"/>
<protein>
    <submittedName>
        <fullName evidence="3">Uncharacterized protein</fullName>
    </submittedName>
</protein>
<reference evidence="3 4" key="1">
    <citation type="journal article" date="2019" name="Sci. Rep.">
        <title>Nanopore sequencing improves the draft genome of the human pathogenic amoeba Naegleria fowleri.</title>
        <authorList>
            <person name="Liechti N."/>
            <person name="Schurch N."/>
            <person name="Bruggmann R."/>
            <person name="Wittwer M."/>
        </authorList>
    </citation>
    <scope>NUCLEOTIDE SEQUENCE [LARGE SCALE GENOMIC DNA]</scope>
    <source>
        <strain evidence="3 4">ATCC 30894</strain>
    </source>
</reference>
<dbReference type="Gene3D" id="2.120.10.80">
    <property type="entry name" value="Kelch-type beta propeller"/>
    <property type="match status" value="1"/>
</dbReference>
<dbReference type="VEuPathDB" id="AmoebaDB:NF0017090"/>